<comment type="caution">
    <text evidence="1">The sequence shown here is derived from an EMBL/GenBank/DDBJ whole genome shotgun (WGS) entry which is preliminary data.</text>
</comment>
<protein>
    <submittedName>
        <fullName evidence="1">Uncharacterized protein</fullName>
    </submittedName>
</protein>
<proteinExistence type="predicted"/>
<evidence type="ECO:0000313" key="1">
    <source>
        <dbReference type="EMBL" id="PWA65426.1"/>
    </source>
</evidence>
<accession>A0A2U1MW37</accession>
<dbReference type="Proteomes" id="UP000245207">
    <property type="component" value="Unassembled WGS sequence"/>
</dbReference>
<name>A0A2U1MW37_ARTAN</name>
<dbReference type="EMBL" id="PKPP01004228">
    <property type="protein sequence ID" value="PWA65426.1"/>
    <property type="molecule type" value="Genomic_DNA"/>
</dbReference>
<sequence>MKHMMTPYNQEMMLSMMIHPLNLLNYRNAYQTISVTVDISHQPIWDLTGGVNIRGNTMHDIAGSDNDHTEESLAACEGARVVFHIAEADSSINNYRLQMNG</sequence>
<reference evidence="1 2" key="1">
    <citation type="journal article" date="2018" name="Mol. Plant">
        <title>The genome of Artemisia annua provides insight into the evolution of Asteraceae family and artemisinin biosynthesis.</title>
        <authorList>
            <person name="Shen Q."/>
            <person name="Zhang L."/>
            <person name="Liao Z."/>
            <person name="Wang S."/>
            <person name="Yan T."/>
            <person name="Shi P."/>
            <person name="Liu M."/>
            <person name="Fu X."/>
            <person name="Pan Q."/>
            <person name="Wang Y."/>
            <person name="Lv Z."/>
            <person name="Lu X."/>
            <person name="Zhang F."/>
            <person name="Jiang W."/>
            <person name="Ma Y."/>
            <person name="Chen M."/>
            <person name="Hao X."/>
            <person name="Li L."/>
            <person name="Tang Y."/>
            <person name="Lv G."/>
            <person name="Zhou Y."/>
            <person name="Sun X."/>
            <person name="Brodelius P.E."/>
            <person name="Rose J.K.C."/>
            <person name="Tang K."/>
        </authorList>
    </citation>
    <scope>NUCLEOTIDE SEQUENCE [LARGE SCALE GENOMIC DNA]</scope>
    <source>
        <strain evidence="2">cv. Huhao1</strain>
        <tissue evidence="1">Leaf</tissue>
    </source>
</reference>
<dbReference type="AlphaFoldDB" id="A0A2U1MW37"/>
<evidence type="ECO:0000313" key="2">
    <source>
        <dbReference type="Proteomes" id="UP000245207"/>
    </source>
</evidence>
<gene>
    <name evidence="1" type="ORF">CTI12_AA333180</name>
</gene>
<keyword evidence="2" id="KW-1185">Reference proteome</keyword>
<organism evidence="1 2">
    <name type="scientific">Artemisia annua</name>
    <name type="common">Sweet wormwood</name>
    <dbReference type="NCBI Taxonomy" id="35608"/>
    <lineage>
        <taxon>Eukaryota</taxon>
        <taxon>Viridiplantae</taxon>
        <taxon>Streptophyta</taxon>
        <taxon>Embryophyta</taxon>
        <taxon>Tracheophyta</taxon>
        <taxon>Spermatophyta</taxon>
        <taxon>Magnoliopsida</taxon>
        <taxon>eudicotyledons</taxon>
        <taxon>Gunneridae</taxon>
        <taxon>Pentapetalae</taxon>
        <taxon>asterids</taxon>
        <taxon>campanulids</taxon>
        <taxon>Asterales</taxon>
        <taxon>Asteraceae</taxon>
        <taxon>Asteroideae</taxon>
        <taxon>Anthemideae</taxon>
        <taxon>Artemisiinae</taxon>
        <taxon>Artemisia</taxon>
    </lineage>
</organism>